<organism evidence="1 2">
    <name type="scientific">Emticicia oligotrophica (strain DSM 17448 / CIP 109782 / MTCC 6937 / GPTSA100-15)</name>
    <dbReference type="NCBI Taxonomy" id="929562"/>
    <lineage>
        <taxon>Bacteria</taxon>
        <taxon>Pseudomonadati</taxon>
        <taxon>Bacteroidota</taxon>
        <taxon>Cytophagia</taxon>
        <taxon>Cytophagales</taxon>
        <taxon>Leadbetterellaceae</taxon>
        <taxon>Emticicia</taxon>
    </lineage>
</organism>
<dbReference type="PANTHER" id="PTHR37489:SF1">
    <property type="entry name" value="DUF3500 DOMAIN-CONTAINING PROTEIN"/>
    <property type="match status" value="1"/>
</dbReference>
<evidence type="ECO:0000313" key="2">
    <source>
        <dbReference type="Proteomes" id="UP000002875"/>
    </source>
</evidence>
<keyword evidence="2" id="KW-1185">Reference proteome</keyword>
<reference evidence="1 2" key="1">
    <citation type="submission" date="2011-07" db="EMBL/GenBank/DDBJ databases">
        <title>The complete genome of chromosome of Emticicia oligotrophica DSM 17448.</title>
        <authorList>
            <consortium name="US DOE Joint Genome Institute (JGI-PGF)"/>
            <person name="Lucas S."/>
            <person name="Han J."/>
            <person name="Lapidus A."/>
            <person name="Bruce D."/>
            <person name="Goodwin L."/>
            <person name="Pitluck S."/>
            <person name="Peters L."/>
            <person name="Kyrpides N."/>
            <person name="Mavromatis K."/>
            <person name="Ivanova N."/>
            <person name="Ovchinnikova G."/>
            <person name="Teshima H."/>
            <person name="Detter J.C."/>
            <person name="Tapia R."/>
            <person name="Han C."/>
            <person name="Land M."/>
            <person name="Hauser L."/>
            <person name="Markowitz V."/>
            <person name="Cheng J.-F."/>
            <person name="Hugenholtz P."/>
            <person name="Woyke T."/>
            <person name="Wu D."/>
            <person name="Tindall B."/>
            <person name="Pomrenke H."/>
            <person name="Brambilla E."/>
            <person name="Klenk H.-P."/>
            <person name="Eisen J.A."/>
        </authorList>
    </citation>
    <scope>NUCLEOTIDE SEQUENCE [LARGE SCALE GENOMIC DNA]</scope>
    <source>
        <strain evidence="1 2">DSM 17448</strain>
    </source>
</reference>
<name>A0ABM5MXZ2_EMTOG</name>
<gene>
    <name evidence="1" type="ordered locus">Emtol_0870</name>
</gene>
<sequence length="353" mass="40720">MLIFKDYSTSNFTMKNLIFIILFYTCFNAISFAQNNASGSLAAAKAFLATLDKEQLAIVNYPYESEERSNWYFIPKERNGLWLKSMNDAQKAAAMNLLKSTLSEQGQEKAIAIIQLEIILKELENIPNSDRRNPLKYYFTIFGKPDAKSFWGWRVEGHHLSLNFTSENNKIVSGTPLFMGNNPAIVPSGAQKGYQILKNECNFAFELLNSFDEKQLKKAITSSVAPYDMFTLNSKQFGRLPEEGILYTDMTKEQQIKLMQIVSLYVKNYPLGFADEFMNKIEKAGLDKLRFVWMGEKQYGGKGHYYRIQNDVLLIEYDNTQNNANHVHTVVRDFTNDFGEDMLRRHYALEHKK</sequence>
<dbReference type="EMBL" id="CP002961">
    <property type="protein sequence ID" value="AFK02021.1"/>
    <property type="molecule type" value="Genomic_DNA"/>
</dbReference>
<accession>A0ABM5MXZ2</accession>
<dbReference type="InterPro" id="IPR021889">
    <property type="entry name" value="DUF3500"/>
</dbReference>
<evidence type="ECO:0008006" key="3">
    <source>
        <dbReference type="Google" id="ProtNLM"/>
    </source>
</evidence>
<proteinExistence type="predicted"/>
<dbReference type="Pfam" id="PF12006">
    <property type="entry name" value="DUF3500"/>
    <property type="match status" value="1"/>
</dbReference>
<dbReference type="Proteomes" id="UP000002875">
    <property type="component" value="Chromosome"/>
</dbReference>
<dbReference type="PANTHER" id="PTHR37489">
    <property type="entry name" value="DUF3500 DOMAIN-CONTAINING PROTEIN"/>
    <property type="match status" value="1"/>
</dbReference>
<protein>
    <recommendedName>
        <fullName evidence="3">DUF3500 domain-containing protein</fullName>
    </recommendedName>
</protein>
<evidence type="ECO:0000313" key="1">
    <source>
        <dbReference type="EMBL" id="AFK02021.1"/>
    </source>
</evidence>